<evidence type="ECO:0008006" key="4">
    <source>
        <dbReference type="Google" id="ProtNLM"/>
    </source>
</evidence>
<organism evidence="2 3">
    <name type="scientific">Prochlorococcus marinus XMU1408</name>
    <dbReference type="NCBI Taxonomy" id="2213228"/>
    <lineage>
        <taxon>Bacteria</taxon>
        <taxon>Bacillati</taxon>
        <taxon>Cyanobacteriota</taxon>
        <taxon>Cyanophyceae</taxon>
        <taxon>Synechococcales</taxon>
        <taxon>Prochlorococcaceae</taxon>
        <taxon>Prochlorococcus</taxon>
    </lineage>
</organism>
<dbReference type="Proteomes" id="UP000247807">
    <property type="component" value="Unassembled WGS sequence"/>
</dbReference>
<feature type="transmembrane region" description="Helical" evidence="1">
    <location>
        <begin position="210"/>
        <end position="227"/>
    </location>
</feature>
<keyword evidence="1" id="KW-0472">Membrane</keyword>
<dbReference type="AlphaFoldDB" id="A0A318RCC6"/>
<evidence type="ECO:0000256" key="1">
    <source>
        <dbReference type="SAM" id="Phobius"/>
    </source>
</evidence>
<gene>
    <name evidence="2" type="ORF">DNJ73_06515</name>
</gene>
<feature type="transmembrane region" description="Helical" evidence="1">
    <location>
        <begin position="270"/>
        <end position="288"/>
    </location>
</feature>
<dbReference type="EMBL" id="QJUE01000005">
    <property type="protein sequence ID" value="PYE01082.1"/>
    <property type="molecule type" value="Genomic_DNA"/>
</dbReference>
<evidence type="ECO:0000313" key="2">
    <source>
        <dbReference type="EMBL" id="PYE01082.1"/>
    </source>
</evidence>
<feature type="transmembrane region" description="Helical" evidence="1">
    <location>
        <begin position="293"/>
        <end position="315"/>
    </location>
</feature>
<name>A0A318RCC6_PROMR</name>
<reference evidence="2 3" key="1">
    <citation type="journal article" date="2018" name="Appl. Environ. Microbiol.">
        <title>Genome rearrangement shapes Prochlorococcus ecological adaptation.</title>
        <authorList>
            <person name="Yan W."/>
            <person name="Wei S."/>
            <person name="Wang Q."/>
            <person name="Xiao X."/>
            <person name="Zeng Q."/>
            <person name="Jiao N."/>
            <person name="Zhang R."/>
        </authorList>
    </citation>
    <scope>NUCLEOTIDE SEQUENCE [LARGE SCALE GENOMIC DNA]</scope>
    <source>
        <strain evidence="2 3">XMU1408</strain>
    </source>
</reference>
<keyword evidence="1" id="KW-0812">Transmembrane</keyword>
<sequence length="447" mass="51084">MTGDEPHYLVIANGISKYHSFEQTKPYQEEFITREIYAPGLNSANKNSIPQPDNTHAVMGPNGLFNVHNIGLPLLLAIPFKISGVQGCKAFMILNGGFIIFSIWNILSLLCPNENIRFLATIPLAISNPLIFASNQIYPELPAASISLIGIYWIVLERKKDLSKINIDWFTFISISFLPWLHIKYLTTLIILLTFMVFILIRYNKNKKRLLYLSIPTILSFLLLFWYNHYAFGNITGPYNQWTKYGNNIEFSWKAITVFFGLLFDQEQGIFLQNPINLLGLISIGLLYKKNKIICLTIALVSLSSIFINSIHPAWYGGYSLIGRFGWTGGIIFMLYAGYFLIWIGLINKKLLILISSISIAIAIHIYKLFTIDSLHLYNLENNPNSSRLYSYLGNQLPSWMEADKVIFHTPNLIFLLLSILLLYSGFIINNIIDKELESEKISINKR</sequence>
<feature type="transmembrane region" description="Helical" evidence="1">
    <location>
        <begin position="185"/>
        <end position="203"/>
    </location>
</feature>
<dbReference type="RefSeq" id="WP_158466911.1">
    <property type="nucleotide sequence ID" value="NZ_QJUE01000005.1"/>
</dbReference>
<keyword evidence="1" id="KW-1133">Transmembrane helix</keyword>
<comment type="caution">
    <text evidence="2">The sequence shown here is derived from an EMBL/GenBank/DDBJ whole genome shotgun (WGS) entry which is preliminary data.</text>
</comment>
<protein>
    <recommendedName>
        <fullName evidence="4">Glycosyltransferase RgtA/B/C/D-like domain-containing protein</fullName>
    </recommendedName>
</protein>
<dbReference type="OrthoDB" id="144865at2"/>
<feature type="transmembrane region" description="Helical" evidence="1">
    <location>
        <begin position="413"/>
        <end position="433"/>
    </location>
</feature>
<accession>A0A318RCC6</accession>
<feature type="transmembrane region" description="Helical" evidence="1">
    <location>
        <begin position="351"/>
        <end position="370"/>
    </location>
</feature>
<proteinExistence type="predicted"/>
<feature type="transmembrane region" description="Helical" evidence="1">
    <location>
        <begin position="321"/>
        <end position="344"/>
    </location>
</feature>
<feature type="transmembrane region" description="Helical" evidence="1">
    <location>
        <begin position="137"/>
        <end position="155"/>
    </location>
</feature>
<feature type="transmembrane region" description="Helical" evidence="1">
    <location>
        <begin position="90"/>
        <end position="110"/>
    </location>
</feature>
<evidence type="ECO:0000313" key="3">
    <source>
        <dbReference type="Proteomes" id="UP000247807"/>
    </source>
</evidence>